<feature type="chain" id="PRO_5003745013" description="PepSY domain-containing protein" evidence="2">
    <location>
        <begin position="20"/>
        <end position="113"/>
    </location>
</feature>
<name>J1PZR4_9ALTE</name>
<evidence type="ECO:0000313" key="4">
    <source>
        <dbReference type="EMBL" id="EJI84238.1"/>
    </source>
</evidence>
<dbReference type="EMBL" id="ALAB01000039">
    <property type="protein sequence ID" value="EJI84238.1"/>
    <property type="molecule type" value="Genomic_DNA"/>
</dbReference>
<comment type="caution">
    <text evidence="4">The sequence shown here is derived from an EMBL/GenBank/DDBJ whole genome shotgun (WGS) entry which is preliminary data.</text>
</comment>
<feature type="signal peptide" evidence="2">
    <location>
        <begin position="1"/>
        <end position="19"/>
    </location>
</feature>
<dbReference type="AlphaFoldDB" id="J1PZR4"/>
<sequence length="113" mass="13379">MKFYITLFLLGLFSLSCYGQTEPRNEQNRQTEPRREQIRQAELRKEQHRQPAQPASREVSKEQATRLAQQRYPGRVLKVQADNRHYRVRVMQSDGRVVNVLVDGQNGRVQREE</sequence>
<dbReference type="RefSeq" id="WP_008610105.1">
    <property type="nucleotide sequence ID" value="NZ_ALAB01000039.1"/>
</dbReference>
<gene>
    <name evidence="4" type="ORF">AEST_30720</name>
</gene>
<protein>
    <recommendedName>
        <fullName evidence="3">PepSY domain-containing protein</fullName>
    </recommendedName>
</protein>
<evidence type="ECO:0000256" key="1">
    <source>
        <dbReference type="SAM" id="MobiDB-lite"/>
    </source>
</evidence>
<dbReference type="PATRIC" id="fig|1197174.4.peg.3004"/>
<accession>J1PZR4</accession>
<evidence type="ECO:0000256" key="2">
    <source>
        <dbReference type="SAM" id="SignalP"/>
    </source>
</evidence>
<dbReference type="Pfam" id="PF03413">
    <property type="entry name" value="PepSY"/>
    <property type="match status" value="1"/>
</dbReference>
<evidence type="ECO:0000259" key="3">
    <source>
        <dbReference type="Pfam" id="PF03413"/>
    </source>
</evidence>
<keyword evidence="5" id="KW-1185">Reference proteome</keyword>
<keyword evidence="2" id="KW-0732">Signal</keyword>
<dbReference type="InterPro" id="IPR025711">
    <property type="entry name" value="PepSY"/>
</dbReference>
<feature type="region of interest" description="Disordered" evidence="1">
    <location>
        <begin position="42"/>
        <end position="71"/>
    </location>
</feature>
<organism evidence="4 5">
    <name type="scientific">Alishewanella aestuarii B11</name>
    <dbReference type="NCBI Taxonomy" id="1197174"/>
    <lineage>
        <taxon>Bacteria</taxon>
        <taxon>Pseudomonadati</taxon>
        <taxon>Pseudomonadota</taxon>
        <taxon>Gammaproteobacteria</taxon>
        <taxon>Alteromonadales</taxon>
        <taxon>Alteromonadaceae</taxon>
        <taxon>Alishewanella</taxon>
    </lineage>
</organism>
<dbReference type="Proteomes" id="UP000012043">
    <property type="component" value="Unassembled WGS sequence"/>
</dbReference>
<reference evidence="4 5" key="1">
    <citation type="journal article" date="2012" name="J. Bacteriol.">
        <title>Genome Sequence of Pectin-Degrading Alishewanella aestuarii Strain B11T, Isolated from Tidal Flat Sediment.</title>
        <authorList>
            <person name="Jung J."/>
            <person name="Choi S."/>
            <person name="Chun J."/>
            <person name="Park W."/>
        </authorList>
    </citation>
    <scope>NUCLEOTIDE SEQUENCE [LARGE SCALE GENOMIC DNA]</scope>
    <source>
        <strain evidence="4 5">B11</strain>
    </source>
</reference>
<feature type="domain" description="PepSY" evidence="3">
    <location>
        <begin position="59"/>
        <end position="113"/>
    </location>
</feature>
<dbReference type="PROSITE" id="PS51257">
    <property type="entry name" value="PROKAR_LIPOPROTEIN"/>
    <property type="match status" value="1"/>
</dbReference>
<evidence type="ECO:0000313" key="5">
    <source>
        <dbReference type="Proteomes" id="UP000012043"/>
    </source>
</evidence>
<proteinExistence type="predicted"/>